<dbReference type="GO" id="GO:0010020">
    <property type="term" value="P:chloroplast fission"/>
    <property type="evidence" value="ECO:0007669"/>
    <property type="project" value="TreeGrafter"/>
</dbReference>
<dbReference type="GO" id="GO:0005829">
    <property type="term" value="C:cytosol"/>
    <property type="evidence" value="ECO:0007669"/>
    <property type="project" value="TreeGrafter"/>
</dbReference>
<sequence>MVTLDEALKTANNAVLMAINAVSILISEMHIKLLDVPDNIMKELKVPEVLEILKSQKEAKIGFGAGYNNKTSIVRAIYDCPFLSVAVKDLNGVVICILASSGVIGSSDVQDFLQTFRQITECMGEIIISIIHQPNLEPNLIVTTIITIGYTGQQASQKSSIFSKLAQHFPFIFNLLRRNSLQSHDTRENYSPENPCISEVINSPDSGEMPDIIPVDGTTEGFGIYSAEIQTLLSNNGDELYSWRDYGGSSQQSEADFSEANTDFSNFYNFDTEGARAFQREPLLRRNLGPGYQAALDWSKEGANDSVAAPVFDNTSLYRLPVGVKPSEELKDSPIISKTVLCQEKITEDDIKAQAEVTSTLLKENYSNVSKKQGGLSARAASMLEAERDSQKKWSPIVEIKYRGGIYRGRCQGGLPEGKGCLSLGDGSIYDGMWRYGKRSGLGTFYFSNGNVFQGSWRDDVMHGKGWFYFHTGDRWFANFWKGKANGEGRFYSKLGDVFFGHFKDGWRHGHFLCINVDGERFLEIWEEGVLVSCKQLDSDAGAG</sequence>
<evidence type="ECO:0008006" key="3">
    <source>
        <dbReference type="Google" id="ProtNLM"/>
    </source>
</evidence>
<dbReference type="InterPro" id="IPR003409">
    <property type="entry name" value="MORN"/>
</dbReference>
<dbReference type="SUPFAM" id="SSF82185">
    <property type="entry name" value="Histone H3 K4-specific methyltransferase SET7/9 N-terminal domain"/>
    <property type="match status" value="1"/>
</dbReference>
<name>A0A5B6YP81_DAVIN</name>
<evidence type="ECO:0000256" key="1">
    <source>
        <dbReference type="ARBA" id="ARBA00022737"/>
    </source>
</evidence>
<keyword evidence="1" id="KW-0677">Repeat</keyword>
<gene>
    <name evidence="2" type="ORF">Din_002627</name>
</gene>
<dbReference type="InterPro" id="IPR036525">
    <property type="entry name" value="Tubulin/FtsZ_GTPase_sf"/>
</dbReference>
<reference evidence="2" key="1">
    <citation type="submission" date="2019-08" db="EMBL/GenBank/DDBJ databases">
        <title>Reference gene set and small RNA set construction with multiple tissues from Davidia involucrata Baill.</title>
        <authorList>
            <person name="Yang H."/>
            <person name="Zhou C."/>
            <person name="Li G."/>
            <person name="Wang J."/>
            <person name="Gao P."/>
            <person name="Wang M."/>
            <person name="Wang R."/>
            <person name="Zhao Y."/>
        </authorList>
    </citation>
    <scope>NUCLEOTIDE SEQUENCE</scope>
    <source>
        <tissue evidence="2">Mixed with DoveR01_LX</tissue>
    </source>
</reference>
<dbReference type="PANTHER" id="PTHR43215:SF15">
    <property type="entry name" value="PROTEIN ACCUMULATION AND REPLICATION OF CHLOROPLASTS 3, CHLOROPLASTIC"/>
    <property type="match status" value="1"/>
</dbReference>
<dbReference type="SMART" id="SM00698">
    <property type="entry name" value="MORN"/>
    <property type="match status" value="4"/>
</dbReference>
<dbReference type="Gene3D" id="2.20.110.10">
    <property type="entry name" value="Histone H3 K4-specific methyltransferase SET7/9 N-terminal domain"/>
    <property type="match status" value="2"/>
</dbReference>
<dbReference type="Gene3D" id="3.40.50.1440">
    <property type="entry name" value="Tubulin/FtsZ, GTPase domain"/>
    <property type="match status" value="1"/>
</dbReference>
<accession>A0A5B6YP81</accession>
<dbReference type="GO" id="GO:0009707">
    <property type="term" value="C:chloroplast outer membrane"/>
    <property type="evidence" value="ECO:0007669"/>
    <property type="project" value="TreeGrafter"/>
</dbReference>
<dbReference type="Pfam" id="PF02493">
    <property type="entry name" value="MORN"/>
    <property type="match status" value="3"/>
</dbReference>
<evidence type="ECO:0000313" key="2">
    <source>
        <dbReference type="EMBL" id="MPA33186.1"/>
    </source>
</evidence>
<protein>
    <recommendedName>
        <fullName evidence="3">Protein ACCUMULATION AND REPLICATION OF CHLOROPLASTS 3</fullName>
    </recommendedName>
</protein>
<dbReference type="PANTHER" id="PTHR43215">
    <property type="entry name" value="RADIAL SPOKE HEAD 1 HOMOLOG"/>
    <property type="match status" value="1"/>
</dbReference>
<dbReference type="EMBL" id="GHES01002627">
    <property type="protein sequence ID" value="MPA33186.1"/>
    <property type="molecule type" value="Transcribed_RNA"/>
</dbReference>
<dbReference type="AlphaFoldDB" id="A0A5B6YP81"/>
<organism evidence="2">
    <name type="scientific">Davidia involucrata</name>
    <name type="common">Dove tree</name>
    <dbReference type="NCBI Taxonomy" id="16924"/>
    <lineage>
        <taxon>Eukaryota</taxon>
        <taxon>Viridiplantae</taxon>
        <taxon>Streptophyta</taxon>
        <taxon>Embryophyta</taxon>
        <taxon>Tracheophyta</taxon>
        <taxon>Spermatophyta</taxon>
        <taxon>Magnoliopsida</taxon>
        <taxon>eudicotyledons</taxon>
        <taxon>Gunneridae</taxon>
        <taxon>Pentapetalae</taxon>
        <taxon>asterids</taxon>
        <taxon>Cornales</taxon>
        <taxon>Nyssaceae</taxon>
        <taxon>Davidia</taxon>
    </lineage>
</organism>
<proteinExistence type="predicted"/>